<dbReference type="EnsemblMetazoa" id="ISCW024236-RA">
    <property type="protein sequence ID" value="ISCW024236-PA"/>
    <property type="gene ID" value="ISCW024236"/>
</dbReference>
<evidence type="ECO:0000313" key="6">
    <source>
        <dbReference type="Proteomes" id="UP000001555"/>
    </source>
</evidence>
<dbReference type="HOGENOM" id="CLU_025643_3_0_1"/>
<protein>
    <recommendedName>
        <fullName evidence="3">DDE Tnp4 domain-containing protein</fullName>
    </recommendedName>
</protein>
<dbReference type="OrthoDB" id="6491190at2759"/>
<comment type="cofactor">
    <cofactor evidence="1">
        <name>a divalent metal cation</name>
        <dbReference type="ChEBI" id="CHEBI:60240"/>
    </cofactor>
</comment>
<dbReference type="AlphaFoldDB" id="B7PHI9"/>
<dbReference type="InterPro" id="IPR027806">
    <property type="entry name" value="HARBI1_dom"/>
</dbReference>
<evidence type="ECO:0000256" key="2">
    <source>
        <dbReference type="ARBA" id="ARBA00022723"/>
    </source>
</evidence>
<dbReference type="InParanoid" id="B7PHI9"/>
<dbReference type="VEuPathDB" id="VectorBase:ISCP_014239"/>
<dbReference type="PANTHER" id="PTHR23080">
    <property type="entry name" value="THAP DOMAIN PROTEIN"/>
    <property type="match status" value="1"/>
</dbReference>
<dbReference type="PANTHER" id="PTHR23080:SF63">
    <property type="entry name" value="TICK TRANSPOSON"/>
    <property type="match status" value="1"/>
</dbReference>
<evidence type="ECO:0000313" key="5">
    <source>
        <dbReference type="EnsemblMetazoa" id="ISCW024236-PA"/>
    </source>
</evidence>
<feature type="domain" description="DDE Tnp4" evidence="3">
    <location>
        <begin position="2"/>
        <end position="172"/>
    </location>
</feature>
<dbReference type="VEuPathDB" id="VectorBase:ISCI024236"/>
<dbReference type="Pfam" id="PF13359">
    <property type="entry name" value="DDE_Tnp_4"/>
    <property type="match status" value="1"/>
</dbReference>
<dbReference type="VEuPathDB" id="VectorBase:ISCW024236"/>
<gene>
    <name evidence="4" type="ORF">IscW_ISCW024236</name>
</gene>
<proteinExistence type="predicted"/>
<evidence type="ECO:0000256" key="1">
    <source>
        <dbReference type="ARBA" id="ARBA00001968"/>
    </source>
</evidence>
<reference evidence="4 6" key="1">
    <citation type="submission" date="2008-03" db="EMBL/GenBank/DDBJ databases">
        <title>Annotation of Ixodes scapularis.</title>
        <authorList>
            <consortium name="Ixodes scapularis Genome Project Consortium"/>
            <person name="Caler E."/>
            <person name="Hannick L.I."/>
            <person name="Bidwell S."/>
            <person name="Joardar V."/>
            <person name="Thiagarajan M."/>
            <person name="Amedeo P."/>
            <person name="Galinsky K.J."/>
            <person name="Schobel S."/>
            <person name="Inman J."/>
            <person name="Hostetler J."/>
            <person name="Miller J."/>
            <person name="Hammond M."/>
            <person name="Megy K."/>
            <person name="Lawson D."/>
            <person name="Kodira C."/>
            <person name="Sutton G."/>
            <person name="Meyer J."/>
            <person name="Hill C.A."/>
            <person name="Birren B."/>
            <person name="Nene V."/>
            <person name="Collins F."/>
            <person name="Alarcon-Chaidez F."/>
            <person name="Wikel S."/>
            <person name="Strausberg R."/>
        </authorList>
    </citation>
    <scope>NUCLEOTIDE SEQUENCE [LARGE SCALE GENOMIC DNA]</scope>
    <source>
        <strain evidence="6">Wikel</strain>
        <strain evidence="4">Wikel colony</strain>
    </source>
</reference>
<keyword evidence="6" id="KW-1185">Reference proteome</keyword>
<feature type="non-terminal residue" evidence="4">
    <location>
        <position position="1"/>
    </location>
</feature>
<dbReference type="PaxDb" id="6945-B7PHI9"/>
<evidence type="ECO:0000313" key="4">
    <source>
        <dbReference type="EMBL" id="EEC06061.1"/>
    </source>
</evidence>
<reference evidence="5" key="2">
    <citation type="submission" date="2020-05" db="UniProtKB">
        <authorList>
            <consortium name="EnsemblMetazoa"/>
        </authorList>
    </citation>
    <scope>IDENTIFICATION</scope>
    <source>
        <strain evidence="5">wikel</strain>
    </source>
</reference>
<keyword evidence="2" id="KW-0479">Metal-binding</keyword>
<dbReference type="STRING" id="6945.B7PHI9"/>
<dbReference type="Proteomes" id="UP000001555">
    <property type="component" value="Unassembled WGS sequence"/>
</dbReference>
<dbReference type="EMBL" id="ABJB010496254">
    <property type="status" value="NOT_ANNOTATED_CDS"/>
    <property type="molecule type" value="Genomic_DNA"/>
</dbReference>
<name>B7PHI9_IXOSC</name>
<sequence length="178" mass="19427">ILDCFEVFIDRPSSLITRAATWSQYKHHNTVKFLIGICPQGSVTFLSKAYGGRASDKTITEDCGFLALLEYGDMVLADRGFLIAESVGMCCATLHVPFSARGKHQLGHSDVVYTRELANVRIHVERVIGLVRNKFSILKGPLPVEFLKTSESDLAPVDKVGAVCSALVTLCNSVVPLD</sequence>
<dbReference type="EMBL" id="DS713194">
    <property type="protein sequence ID" value="EEC06061.1"/>
    <property type="molecule type" value="Genomic_DNA"/>
</dbReference>
<evidence type="ECO:0000259" key="3">
    <source>
        <dbReference type="Pfam" id="PF13359"/>
    </source>
</evidence>
<organism>
    <name type="scientific">Ixodes scapularis</name>
    <name type="common">Black-legged tick</name>
    <name type="synonym">Deer tick</name>
    <dbReference type="NCBI Taxonomy" id="6945"/>
    <lineage>
        <taxon>Eukaryota</taxon>
        <taxon>Metazoa</taxon>
        <taxon>Ecdysozoa</taxon>
        <taxon>Arthropoda</taxon>
        <taxon>Chelicerata</taxon>
        <taxon>Arachnida</taxon>
        <taxon>Acari</taxon>
        <taxon>Parasitiformes</taxon>
        <taxon>Ixodida</taxon>
        <taxon>Ixodoidea</taxon>
        <taxon>Ixodidae</taxon>
        <taxon>Ixodinae</taxon>
        <taxon>Ixodes</taxon>
    </lineage>
</organism>
<dbReference type="GO" id="GO:0046872">
    <property type="term" value="F:metal ion binding"/>
    <property type="evidence" value="ECO:0007669"/>
    <property type="project" value="UniProtKB-KW"/>
</dbReference>
<accession>B7PHI9</accession>